<dbReference type="EC" id="2.7.7.7" evidence="4"/>
<dbReference type="SUPFAM" id="SSF52113">
    <property type="entry name" value="BRCT domain"/>
    <property type="match status" value="1"/>
</dbReference>
<keyword evidence="13" id="KW-0238">DNA-binding</keyword>
<comment type="caution">
    <text evidence="21">The sequence shown here is derived from an EMBL/GenBank/DDBJ whole genome shotgun (WGS) entry which is preliminary data.</text>
</comment>
<keyword evidence="12 21" id="KW-0239">DNA-directed DNA polymerase</keyword>
<dbReference type="InterPro" id="IPR002054">
    <property type="entry name" value="DNA-dir_DNA_pol_X"/>
</dbReference>
<dbReference type="InterPro" id="IPR037160">
    <property type="entry name" value="DNA_Pol_thumb_sf"/>
</dbReference>
<dbReference type="SUPFAM" id="SSF81585">
    <property type="entry name" value="PsbU/PolX domain-like"/>
    <property type="match status" value="1"/>
</dbReference>
<name>A0A167I7S7_METRR</name>
<dbReference type="GO" id="GO:0016829">
    <property type="term" value="F:lyase activity"/>
    <property type="evidence" value="ECO:0007669"/>
    <property type="project" value="UniProtKB-KW"/>
</dbReference>
<dbReference type="InterPro" id="IPR001357">
    <property type="entry name" value="BRCT_dom"/>
</dbReference>
<dbReference type="Pfam" id="PF10391">
    <property type="entry name" value="DNA_pol_lambd_f"/>
    <property type="match status" value="1"/>
</dbReference>
<protein>
    <recommendedName>
        <fullName evidence="5">DNA polymerase lambda</fullName>
        <ecNumber evidence="4">2.7.7.7</ecNumber>
    </recommendedName>
</protein>
<evidence type="ECO:0000256" key="10">
    <source>
        <dbReference type="ARBA" id="ARBA00022723"/>
    </source>
</evidence>
<evidence type="ECO:0000256" key="7">
    <source>
        <dbReference type="ARBA" id="ARBA00022679"/>
    </source>
</evidence>
<dbReference type="AlphaFoldDB" id="A0A167I7S7"/>
<dbReference type="FunFam" id="1.10.150.110:FF:000005">
    <property type="entry name" value="DNA polymerase POL4"/>
    <property type="match status" value="1"/>
</dbReference>
<dbReference type="InterPro" id="IPR027421">
    <property type="entry name" value="DNA_pol_lamdba_lyase_dom_sf"/>
</dbReference>
<evidence type="ECO:0000256" key="13">
    <source>
        <dbReference type="ARBA" id="ARBA00023125"/>
    </source>
</evidence>
<dbReference type="Pfam" id="PF14791">
    <property type="entry name" value="DNA_pol_B_thumb"/>
    <property type="match status" value="1"/>
</dbReference>
<feature type="region of interest" description="Disordered" evidence="19">
    <location>
        <begin position="366"/>
        <end position="399"/>
    </location>
</feature>
<evidence type="ECO:0000256" key="11">
    <source>
        <dbReference type="ARBA" id="ARBA00022763"/>
    </source>
</evidence>
<dbReference type="PROSITE" id="PS00522">
    <property type="entry name" value="DNA_POLYMERASE_X"/>
    <property type="match status" value="1"/>
</dbReference>
<keyword evidence="7" id="KW-0808">Transferase</keyword>
<dbReference type="InterPro" id="IPR022312">
    <property type="entry name" value="DNA_pol_X"/>
</dbReference>
<dbReference type="GO" id="GO:0046872">
    <property type="term" value="F:metal ion binding"/>
    <property type="evidence" value="ECO:0007669"/>
    <property type="project" value="UniProtKB-KW"/>
</dbReference>
<dbReference type="GO" id="GO:0006260">
    <property type="term" value="P:DNA replication"/>
    <property type="evidence" value="ECO:0007669"/>
    <property type="project" value="UniProtKB-KW"/>
</dbReference>
<comment type="cofactor">
    <cofactor evidence="1">
        <name>Mn(2+)</name>
        <dbReference type="ChEBI" id="CHEBI:29035"/>
    </cofactor>
</comment>
<evidence type="ECO:0000256" key="19">
    <source>
        <dbReference type="SAM" id="MobiDB-lite"/>
    </source>
</evidence>
<dbReference type="InterPro" id="IPR043519">
    <property type="entry name" value="NT_sf"/>
</dbReference>
<reference evidence="21 22" key="1">
    <citation type="journal article" date="2016" name="Genome Biol. Evol.">
        <title>Divergent and convergent evolution of fungal pathogenicity.</title>
        <authorList>
            <person name="Shang Y."/>
            <person name="Xiao G."/>
            <person name="Zheng P."/>
            <person name="Cen K."/>
            <person name="Zhan S."/>
            <person name="Wang C."/>
        </authorList>
    </citation>
    <scope>NUCLEOTIDE SEQUENCE [LARGE SCALE GENOMIC DNA]</scope>
    <source>
        <strain evidence="21 22">RCEF 4871</strain>
    </source>
</reference>
<feature type="compositionally biased region" description="Basic and acidic residues" evidence="19">
    <location>
        <begin position="372"/>
        <end position="382"/>
    </location>
</feature>
<proteinExistence type="inferred from homology"/>
<keyword evidence="11" id="KW-0227">DNA damage</keyword>
<dbReference type="GO" id="GO:0005634">
    <property type="term" value="C:nucleus"/>
    <property type="evidence" value="ECO:0007669"/>
    <property type="project" value="UniProtKB-SubCell"/>
</dbReference>
<dbReference type="InterPro" id="IPR010996">
    <property type="entry name" value="HHH_MUS81"/>
</dbReference>
<evidence type="ECO:0000259" key="20">
    <source>
        <dbReference type="PROSITE" id="PS50172"/>
    </source>
</evidence>
<dbReference type="GO" id="GO:0003887">
    <property type="term" value="F:DNA-directed DNA polymerase activity"/>
    <property type="evidence" value="ECO:0007669"/>
    <property type="project" value="UniProtKB-KW"/>
</dbReference>
<keyword evidence="22" id="KW-1185">Reference proteome</keyword>
<dbReference type="PRINTS" id="PR00870">
    <property type="entry name" value="DNAPOLXBETA"/>
</dbReference>
<dbReference type="Gene3D" id="3.30.460.10">
    <property type="entry name" value="Beta Polymerase, domain 2"/>
    <property type="match status" value="1"/>
</dbReference>
<keyword evidence="16" id="KW-0539">Nucleus</keyword>
<dbReference type="SUPFAM" id="SSF47802">
    <property type="entry name" value="DNA polymerase beta, N-terminal domain-like"/>
    <property type="match status" value="1"/>
</dbReference>
<keyword evidence="9" id="KW-0235">DNA replication</keyword>
<evidence type="ECO:0000313" key="21">
    <source>
        <dbReference type="EMBL" id="OAA48764.1"/>
    </source>
</evidence>
<organism evidence="21 22">
    <name type="scientific">Metarhizium rileyi (strain RCEF 4871)</name>
    <name type="common">Nomuraea rileyi</name>
    <dbReference type="NCBI Taxonomy" id="1649241"/>
    <lineage>
        <taxon>Eukaryota</taxon>
        <taxon>Fungi</taxon>
        <taxon>Dikarya</taxon>
        <taxon>Ascomycota</taxon>
        <taxon>Pezizomycotina</taxon>
        <taxon>Sordariomycetes</taxon>
        <taxon>Hypocreomycetidae</taxon>
        <taxon>Hypocreales</taxon>
        <taxon>Clavicipitaceae</taxon>
        <taxon>Metarhizium</taxon>
    </lineage>
</organism>
<dbReference type="Gene3D" id="1.10.150.20">
    <property type="entry name" value="5' to 3' exonuclease, C-terminal subdomain"/>
    <property type="match status" value="1"/>
</dbReference>
<dbReference type="OMA" id="KWHGASA"/>
<comment type="subcellular location">
    <subcellularLocation>
        <location evidence="2">Nucleus</location>
    </subcellularLocation>
</comment>
<keyword evidence="14" id="KW-0234">DNA repair</keyword>
<feature type="region of interest" description="Disordered" evidence="19">
    <location>
        <begin position="116"/>
        <end position="144"/>
    </location>
</feature>
<dbReference type="EMBL" id="AZHC01000004">
    <property type="protein sequence ID" value="OAA48764.1"/>
    <property type="molecule type" value="Genomic_DNA"/>
</dbReference>
<keyword evidence="10" id="KW-0479">Metal-binding</keyword>
<evidence type="ECO:0000256" key="14">
    <source>
        <dbReference type="ARBA" id="ARBA00023204"/>
    </source>
</evidence>
<dbReference type="GO" id="GO:0006303">
    <property type="term" value="P:double-strand break repair via nonhomologous end joining"/>
    <property type="evidence" value="ECO:0007669"/>
    <property type="project" value="TreeGrafter"/>
</dbReference>
<gene>
    <name evidence="21" type="ORF">NOR_02014</name>
</gene>
<dbReference type="GO" id="GO:0003677">
    <property type="term" value="F:DNA binding"/>
    <property type="evidence" value="ECO:0007669"/>
    <property type="project" value="UniProtKB-KW"/>
</dbReference>
<evidence type="ECO:0000256" key="6">
    <source>
        <dbReference type="ARBA" id="ARBA00022634"/>
    </source>
</evidence>
<evidence type="ECO:0000313" key="22">
    <source>
        <dbReference type="Proteomes" id="UP000243498"/>
    </source>
</evidence>
<dbReference type="Gene3D" id="1.10.150.110">
    <property type="entry name" value="DNA polymerase beta, N-terminal domain-like"/>
    <property type="match status" value="1"/>
</dbReference>
<evidence type="ECO:0000256" key="18">
    <source>
        <dbReference type="PIRSR" id="PIRSR622312-50"/>
    </source>
</evidence>
<accession>A0A167I7S7</accession>
<dbReference type="PANTHER" id="PTHR11276">
    <property type="entry name" value="DNA POLYMERASE TYPE-X FAMILY MEMBER"/>
    <property type="match status" value="1"/>
</dbReference>
<dbReference type="Pfam" id="PF14716">
    <property type="entry name" value="HHH_8"/>
    <property type="match status" value="1"/>
</dbReference>
<dbReference type="InterPro" id="IPR036420">
    <property type="entry name" value="BRCT_dom_sf"/>
</dbReference>
<evidence type="ECO:0000256" key="16">
    <source>
        <dbReference type="ARBA" id="ARBA00023242"/>
    </source>
</evidence>
<comment type="similarity">
    <text evidence="3">Belongs to the DNA polymerase type-X family.</text>
</comment>
<dbReference type="InterPro" id="IPR029398">
    <property type="entry name" value="PolB_thumb"/>
</dbReference>
<dbReference type="Gene3D" id="3.30.210.10">
    <property type="entry name" value="DNA polymerase, thumb domain"/>
    <property type="match status" value="1"/>
</dbReference>
<feature type="region of interest" description="Disordered" evidence="19">
    <location>
        <begin position="238"/>
        <end position="314"/>
    </location>
</feature>
<evidence type="ECO:0000256" key="17">
    <source>
        <dbReference type="ARBA" id="ARBA00049244"/>
    </source>
</evidence>
<feature type="domain" description="BRCT" evidence="20">
    <location>
        <begin position="146"/>
        <end position="237"/>
    </location>
</feature>
<dbReference type="Gene3D" id="3.40.50.10190">
    <property type="entry name" value="BRCT domain"/>
    <property type="match status" value="1"/>
</dbReference>
<evidence type="ECO:0000256" key="8">
    <source>
        <dbReference type="ARBA" id="ARBA00022695"/>
    </source>
</evidence>
<keyword evidence="8" id="KW-0548">Nucleotidyltransferase</keyword>
<evidence type="ECO:0000256" key="9">
    <source>
        <dbReference type="ARBA" id="ARBA00022705"/>
    </source>
</evidence>
<dbReference type="CDD" id="cd00027">
    <property type="entry name" value="BRCT"/>
    <property type="match status" value="1"/>
</dbReference>
<dbReference type="PANTHER" id="PTHR11276:SF28">
    <property type="entry name" value="DNA POLYMERASE LAMBDA"/>
    <property type="match status" value="1"/>
</dbReference>
<evidence type="ECO:0000256" key="15">
    <source>
        <dbReference type="ARBA" id="ARBA00023239"/>
    </source>
</evidence>
<sequence>MASEQPSLHEKIAYFAQLTALEDDTDDFDALEEQDRLLRARFFHTRSMLPRPQVCEGTTVRENKRLRKQMKTSERRHISEETIRATPQNSRCSRIVDLLGKGDSIIPDSTRPRWDNVSLLKRPEMTDSPSMGSKKRRQDSLKLRPEQEQLFKDLSFYYIPNNDIAPVRRLRINKAREYGASWVPDVVSATHVIVDKGIQYKDVEKAISGKKVKVVSEDYPIDCIRFRAILGASQKKYMVPGQPDQEGGQGEGLGPPSSEKSSNSLRIKPQHRNSRKRDFVPKLGTPSRSVDGTPLVEDSPRVTPVNVDGTREVSQEKVEEKFEGLGGNSEQVMSNVEDELSQYILMMQDLKDLPLDNDDEVFPSATDGIEACSDRGQDRGSSQDEPQETSLVKKHGFGSKHTPFEDRFACNQAGAQDAYRNNPNSRTIEVLQSMANYYDRVNDHWRTTGYRKAITTLKRQASRITTEEEAYQLPHIGRRIAQKIEEIATTNRLQRLEYVQDDPADDALQVFLHIYGVGSKQAQQWVSQGHRTLEDIKSKAKLNPSQWIGVEHFDDLNTKIPRCEVEALGTCVREAAARIDSQVELIIGGSYRRGSTSSNDIDLIVTKPETESAAQLRPFLHELLRVLERDGFVTAHLASFNGSGGGSIWHGCCVLPKTKGIKDADYRPIWRRIDLLLVPAAEMGGALIYFTGNDIFNRSLRLLASKKGMRLNQRGLYRRGPGGPDRACVTAGELLEGRDERRIFEILGVKWREPHERWC</sequence>
<feature type="active site" description="Nucleophile; Schiff-base intermediate with DNA; for 5'-dRP lyase activity" evidence="18">
    <location>
        <position position="483"/>
    </location>
</feature>
<evidence type="ECO:0000256" key="3">
    <source>
        <dbReference type="ARBA" id="ARBA00008323"/>
    </source>
</evidence>
<dbReference type="OrthoDB" id="205514at2759"/>
<dbReference type="InterPro" id="IPR018944">
    <property type="entry name" value="DNA_pol_lambd_fingers_domain"/>
</dbReference>
<keyword evidence="15" id="KW-0456">Lyase</keyword>
<comment type="catalytic activity">
    <reaction evidence="17">
        <text>DNA(n) + a 2'-deoxyribonucleoside 5'-triphosphate = DNA(n+1) + diphosphate</text>
        <dbReference type="Rhea" id="RHEA:22508"/>
        <dbReference type="Rhea" id="RHEA-COMP:17339"/>
        <dbReference type="Rhea" id="RHEA-COMP:17340"/>
        <dbReference type="ChEBI" id="CHEBI:33019"/>
        <dbReference type="ChEBI" id="CHEBI:61560"/>
        <dbReference type="ChEBI" id="CHEBI:173112"/>
        <dbReference type="EC" id="2.7.7.7"/>
    </reaction>
</comment>
<dbReference type="FunFam" id="1.10.150.20:FF:000010">
    <property type="entry name" value="DNA polymerase lambda"/>
    <property type="match status" value="1"/>
</dbReference>
<evidence type="ECO:0000256" key="12">
    <source>
        <dbReference type="ARBA" id="ARBA00022932"/>
    </source>
</evidence>
<dbReference type="PROSITE" id="PS50172">
    <property type="entry name" value="BRCT"/>
    <property type="match status" value="1"/>
</dbReference>
<keyword evidence="6" id="KW-0237">DNA synthesis</keyword>
<dbReference type="STRING" id="1081105.A0A167I7S7"/>
<dbReference type="SMART" id="SM00483">
    <property type="entry name" value="POLXc"/>
    <property type="match status" value="1"/>
</dbReference>
<evidence type="ECO:0000256" key="2">
    <source>
        <dbReference type="ARBA" id="ARBA00004123"/>
    </source>
</evidence>
<dbReference type="PRINTS" id="PR00869">
    <property type="entry name" value="DNAPOLX"/>
</dbReference>
<dbReference type="SUPFAM" id="SSF81301">
    <property type="entry name" value="Nucleotidyltransferase"/>
    <property type="match status" value="1"/>
</dbReference>
<dbReference type="CDD" id="cd00141">
    <property type="entry name" value="NT_POLXc"/>
    <property type="match status" value="1"/>
</dbReference>
<dbReference type="Pfam" id="PF14792">
    <property type="entry name" value="DNA_pol_B_palm"/>
    <property type="match status" value="1"/>
</dbReference>
<dbReference type="InterPro" id="IPR002008">
    <property type="entry name" value="DNA_pol_X_beta-like"/>
</dbReference>
<evidence type="ECO:0000256" key="1">
    <source>
        <dbReference type="ARBA" id="ARBA00001936"/>
    </source>
</evidence>
<dbReference type="InterPro" id="IPR019843">
    <property type="entry name" value="DNA_pol-X_BS"/>
</dbReference>
<evidence type="ECO:0000256" key="5">
    <source>
        <dbReference type="ARBA" id="ARBA00016513"/>
    </source>
</evidence>
<dbReference type="Proteomes" id="UP000243498">
    <property type="component" value="Unassembled WGS sequence"/>
</dbReference>
<evidence type="ECO:0000256" key="4">
    <source>
        <dbReference type="ARBA" id="ARBA00012417"/>
    </source>
</evidence>
<dbReference type="InterPro" id="IPR028207">
    <property type="entry name" value="DNA_pol_B_palm_palm"/>
</dbReference>